<dbReference type="InterPro" id="IPR052255">
    <property type="entry name" value="RNA_pol_II_subunit5-mediator"/>
</dbReference>
<evidence type="ECO:0000256" key="2">
    <source>
        <dbReference type="SAM" id="MobiDB-lite"/>
    </source>
</evidence>
<dbReference type="Pfam" id="PF13758">
    <property type="entry name" value="Prefoldin_3"/>
    <property type="match status" value="1"/>
</dbReference>
<dbReference type="AlphaFoldDB" id="A0A1V6SE00"/>
<organism evidence="4 5">
    <name type="scientific">Penicillium vulpinum</name>
    <dbReference type="NCBI Taxonomy" id="29845"/>
    <lineage>
        <taxon>Eukaryota</taxon>
        <taxon>Fungi</taxon>
        <taxon>Dikarya</taxon>
        <taxon>Ascomycota</taxon>
        <taxon>Pezizomycotina</taxon>
        <taxon>Eurotiomycetes</taxon>
        <taxon>Eurotiomycetidae</taxon>
        <taxon>Eurotiales</taxon>
        <taxon>Aspergillaceae</taxon>
        <taxon>Penicillium</taxon>
    </lineage>
</organism>
<reference evidence="5" key="1">
    <citation type="journal article" date="2017" name="Nat. Microbiol.">
        <title>Global analysis of biosynthetic gene clusters reveals vast potential of secondary metabolite production in Penicillium species.</title>
        <authorList>
            <person name="Nielsen J.C."/>
            <person name="Grijseels S."/>
            <person name="Prigent S."/>
            <person name="Ji B."/>
            <person name="Dainat J."/>
            <person name="Nielsen K.F."/>
            <person name="Frisvad J.C."/>
            <person name="Workman M."/>
            <person name="Nielsen J."/>
        </authorList>
    </citation>
    <scope>NUCLEOTIDE SEQUENCE [LARGE SCALE GENOMIC DNA]</scope>
    <source>
        <strain evidence="5">IBT 29486</strain>
    </source>
</reference>
<dbReference type="PANTHER" id="PTHR15111">
    <property type="entry name" value="RNA POLYMERASE II SUBUNIT 5-MEDIATING PROTEIN NNX3"/>
    <property type="match status" value="1"/>
</dbReference>
<feature type="domain" description="DUF3835" evidence="3">
    <location>
        <begin position="518"/>
        <end position="580"/>
    </location>
</feature>
<protein>
    <recommendedName>
        <fullName evidence="3">DUF3835 domain-containing protein</fullName>
    </recommendedName>
</protein>
<accession>A0A1V6SE00</accession>
<feature type="region of interest" description="Disordered" evidence="2">
    <location>
        <begin position="559"/>
        <end position="589"/>
    </location>
</feature>
<dbReference type="PANTHER" id="PTHR15111:SF0">
    <property type="entry name" value="UNCONVENTIONAL PREFOLDIN RPB5 INTERACTOR 1"/>
    <property type="match status" value="1"/>
</dbReference>
<evidence type="ECO:0000256" key="1">
    <source>
        <dbReference type="SAM" id="Coils"/>
    </source>
</evidence>
<name>A0A1V6SE00_9EURO</name>
<dbReference type="SUPFAM" id="SSF46579">
    <property type="entry name" value="Prefoldin"/>
    <property type="match status" value="1"/>
</dbReference>
<dbReference type="GO" id="GO:0000122">
    <property type="term" value="P:negative regulation of transcription by RNA polymerase II"/>
    <property type="evidence" value="ECO:0007669"/>
    <property type="project" value="TreeGrafter"/>
</dbReference>
<feature type="compositionally biased region" description="Polar residues" evidence="2">
    <location>
        <begin position="209"/>
        <end position="230"/>
    </location>
</feature>
<dbReference type="GO" id="GO:0003682">
    <property type="term" value="F:chromatin binding"/>
    <property type="evidence" value="ECO:0007669"/>
    <property type="project" value="TreeGrafter"/>
</dbReference>
<feature type="coiled-coil region" evidence="1">
    <location>
        <begin position="8"/>
        <end position="52"/>
    </location>
</feature>
<evidence type="ECO:0000259" key="3">
    <source>
        <dbReference type="Pfam" id="PF12927"/>
    </source>
</evidence>
<dbReference type="InterPro" id="IPR024325">
    <property type="entry name" value="DUF3835"/>
</dbReference>
<dbReference type="Proteomes" id="UP000191518">
    <property type="component" value="Unassembled WGS sequence"/>
</dbReference>
<dbReference type="InterPro" id="IPR039553">
    <property type="entry name" value="Prefoldin-like"/>
</dbReference>
<dbReference type="GO" id="GO:0003714">
    <property type="term" value="F:transcription corepressor activity"/>
    <property type="evidence" value="ECO:0007669"/>
    <property type="project" value="TreeGrafter"/>
</dbReference>
<comment type="caution">
    <text evidence="4">The sequence shown here is derived from an EMBL/GenBank/DDBJ whole genome shotgun (WGS) entry which is preliminary data.</text>
</comment>
<dbReference type="EMBL" id="MDYP01000002">
    <property type="protein sequence ID" value="OQE11813.1"/>
    <property type="molecule type" value="Genomic_DNA"/>
</dbReference>
<dbReference type="Pfam" id="PF12927">
    <property type="entry name" value="DUF3835"/>
    <property type="match status" value="1"/>
</dbReference>
<evidence type="ECO:0000313" key="4">
    <source>
        <dbReference type="EMBL" id="OQE11813.1"/>
    </source>
</evidence>
<proteinExistence type="predicted"/>
<feature type="coiled-coil region" evidence="1">
    <location>
        <begin position="99"/>
        <end position="126"/>
    </location>
</feature>
<feature type="region of interest" description="Disordered" evidence="2">
    <location>
        <begin position="416"/>
        <end position="511"/>
    </location>
</feature>
<keyword evidence="1" id="KW-0175">Coiled coil</keyword>
<feature type="region of interest" description="Disordered" evidence="2">
    <location>
        <begin position="178"/>
        <end position="230"/>
    </location>
</feature>
<sequence>MGVPNPNLDALEEQRLALEENILQLQKSLYHWRTWEAEYDGLREEITNLEDDASTDDFLAVALEFGGTLVDQKEMKTILGSQGVTRSRGQVVDLLGRRIDYVQQNVATMEKRLSKAQNELDALVLNDQPPVQDGAHFPMQEIMEELDEDGNVISSKINTPGNDASELLDVLKKAGVKDIPETGGSEETVATPADATDEGTVDEPASSEAADQQNGFSSGETVTTLPNGASLKFSQPQSVVTAEDRMQPPVTDVNESAEEARLRREMLDYGINEVGAIVAELEMDESGSEISFDEDYDYDYDAEDNEDEHGRSHTHLSAEYHQQMMELEARLNARGLMNMGKDTTTFPEEVQQEIATPAEVETSTTERKKPRKRVAFADELDIAPAPTPSVAAEKAPVPIAPAAPQVLADSIVERTSHVPEPSPATPAVPKKASRFKSARAAAPGTVSESVTTGATVANPSEVTESRLRKQANTAPSVVPPVLFPATPKEPKPFSTPITDIPNVTEKPSAPQFPLDRTLAEKVFERQVKPGAAVAPELDIYDEELHQKQIASEFFKMQNRMNGPPKDDEEQYTLPPEEAEPKRGWAANGHRSSESCIASLALDLVARKVAGRQATRLGTRMDVPGLSWEVPYMGLMPEMIDGSETLDWNFALEVPHLDPGK</sequence>
<gene>
    <name evidence="4" type="ORF">PENVUL_c002G09750</name>
</gene>
<evidence type="ECO:0000313" key="5">
    <source>
        <dbReference type="Proteomes" id="UP000191518"/>
    </source>
</evidence>
<keyword evidence="5" id="KW-1185">Reference proteome</keyword>
<feature type="compositionally biased region" description="Polar residues" evidence="2">
    <location>
        <begin position="446"/>
        <end position="462"/>
    </location>
</feature>
<dbReference type="GO" id="GO:0019212">
    <property type="term" value="F:phosphatase inhibitor activity"/>
    <property type="evidence" value="ECO:0007669"/>
    <property type="project" value="TreeGrafter"/>
</dbReference>